<dbReference type="InterPro" id="IPR001789">
    <property type="entry name" value="Sig_transdc_resp-reg_receiver"/>
</dbReference>
<evidence type="ECO:0000259" key="5">
    <source>
        <dbReference type="PROSITE" id="PS50887"/>
    </source>
</evidence>
<feature type="domain" description="GGDEF" evidence="5">
    <location>
        <begin position="181"/>
        <end position="310"/>
    </location>
</feature>
<dbReference type="CDD" id="cd01949">
    <property type="entry name" value="GGDEF"/>
    <property type="match status" value="1"/>
</dbReference>
<dbReference type="InterPro" id="IPR011006">
    <property type="entry name" value="CheY-like_superfamily"/>
</dbReference>
<evidence type="ECO:0000256" key="2">
    <source>
        <dbReference type="ARBA" id="ARBA00034247"/>
    </source>
</evidence>
<dbReference type="NCBIfam" id="TIGR00254">
    <property type="entry name" value="GGDEF"/>
    <property type="match status" value="1"/>
</dbReference>
<organism evidence="6 7">
    <name type="scientific">Pleomorphomonas diazotrophica</name>
    <dbReference type="NCBI Taxonomy" id="1166257"/>
    <lineage>
        <taxon>Bacteria</taxon>
        <taxon>Pseudomonadati</taxon>
        <taxon>Pseudomonadota</taxon>
        <taxon>Alphaproteobacteria</taxon>
        <taxon>Hyphomicrobiales</taxon>
        <taxon>Pleomorphomonadaceae</taxon>
        <taxon>Pleomorphomonas</taxon>
    </lineage>
</organism>
<dbReference type="SMART" id="SM00267">
    <property type="entry name" value="GGDEF"/>
    <property type="match status" value="1"/>
</dbReference>
<dbReference type="PANTHER" id="PTHR45138:SF9">
    <property type="entry name" value="DIGUANYLATE CYCLASE DGCM-RELATED"/>
    <property type="match status" value="1"/>
</dbReference>
<dbReference type="InterPro" id="IPR043128">
    <property type="entry name" value="Rev_trsase/Diguanyl_cyclase"/>
</dbReference>
<dbReference type="GO" id="GO:0052621">
    <property type="term" value="F:diguanylate cyclase activity"/>
    <property type="evidence" value="ECO:0007669"/>
    <property type="project" value="UniProtKB-EC"/>
</dbReference>
<dbReference type="SUPFAM" id="SSF52172">
    <property type="entry name" value="CheY-like"/>
    <property type="match status" value="1"/>
</dbReference>
<comment type="catalytic activity">
    <reaction evidence="2">
        <text>2 GTP = 3',3'-c-di-GMP + 2 diphosphate</text>
        <dbReference type="Rhea" id="RHEA:24898"/>
        <dbReference type="ChEBI" id="CHEBI:33019"/>
        <dbReference type="ChEBI" id="CHEBI:37565"/>
        <dbReference type="ChEBI" id="CHEBI:58805"/>
        <dbReference type="EC" id="2.7.7.65"/>
    </reaction>
</comment>
<dbReference type="InterPro" id="IPR029787">
    <property type="entry name" value="Nucleotide_cyclase"/>
</dbReference>
<evidence type="ECO:0000256" key="1">
    <source>
        <dbReference type="ARBA" id="ARBA00012528"/>
    </source>
</evidence>
<dbReference type="InterPro" id="IPR050469">
    <property type="entry name" value="Diguanylate_Cyclase"/>
</dbReference>
<dbReference type="SUPFAM" id="SSF55073">
    <property type="entry name" value="Nucleotide cyclase"/>
    <property type="match status" value="1"/>
</dbReference>
<evidence type="ECO:0000313" key="7">
    <source>
        <dbReference type="Proteomes" id="UP000233491"/>
    </source>
</evidence>
<dbReference type="EMBL" id="PJNW01000002">
    <property type="protein sequence ID" value="PKR90596.1"/>
    <property type="molecule type" value="Genomic_DNA"/>
</dbReference>
<sequence>MSSPLFRVALPLFRYTKRIMHIVLVDGSRTGLMILQRMLEPRGDDVAYFTDGREALNYIQTTPQAEVLITSFEIGGVSGTELCWEARLIADAGRPLYVIGMSASNDAQHSIGVLDAGADDFMSKPPRQDELNARLRVAERTLIMQRRLIEMATVDPLSGLFNRGAFRQRFDMAITTAELEGTFSLILFDIDHFKHINDIYGHDAGDEVIRSVGTLRVPPDVHFSRIGGEEFAVILPSIPVDGAVSVAEYLREQINALTVERGDSVIRLTASFGVAEFRAGDTVNDLYRRADAALYQAKNTGRDRVSATSPEIVS</sequence>
<proteinExistence type="predicted"/>
<gene>
    <name evidence="6" type="ORF">CXZ10_04330</name>
</gene>
<dbReference type="FunFam" id="3.30.70.270:FF:000001">
    <property type="entry name" value="Diguanylate cyclase domain protein"/>
    <property type="match status" value="1"/>
</dbReference>
<dbReference type="CDD" id="cd00156">
    <property type="entry name" value="REC"/>
    <property type="match status" value="1"/>
</dbReference>
<dbReference type="Pfam" id="PF00990">
    <property type="entry name" value="GGDEF"/>
    <property type="match status" value="1"/>
</dbReference>
<dbReference type="Gene3D" id="3.40.50.2300">
    <property type="match status" value="1"/>
</dbReference>
<feature type="domain" description="Response regulatory" evidence="4">
    <location>
        <begin position="21"/>
        <end position="139"/>
    </location>
</feature>
<dbReference type="PROSITE" id="PS50887">
    <property type="entry name" value="GGDEF"/>
    <property type="match status" value="1"/>
</dbReference>
<evidence type="ECO:0000259" key="4">
    <source>
        <dbReference type="PROSITE" id="PS50110"/>
    </source>
</evidence>
<dbReference type="PROSITE" id="PS50110">
    <property type="entry name" value="RESPONSE_REGULATORY"/>
    <property type="match status" value="1"/>
</dbReference>
<dbReference type="GO" id="GO:0000160">
    <property type="term" value="P:phosphorelay signal transduction system"/>
    <property type="evidence" value="ECO:0007669"/>
    <property type="project" value="InterPro"/>
</dbReference>
<dbReference type="InterPro" id="IPR000160">
    <property type="entry name" value="GGDEF_dom"/>
</dbReference>
<evidence type="ECO:0000256" key="3">
    <source>
        <dbReference type="PROSITE-ProRule" id="PRU00169"/>
    </source>
</evidence>
<comment type="caution">
    <text evidence="3">Lacks conserved residue(s) required for the propagation of feature annotation.</text>
</comment>
<dbReference type="OrthoDB" id="9812260at2"/>
<dbReference type="Gene3D" id="3.30.70.270">
    <property type="match status" value="1"/>
</dbReference>
<evidence type="ECO:0000313" key="6">
    <source>
        <dbReference type="EMBL" id="PKR90596.1"/>
    </source>
</evidence>
<keyword evidence="7" id="KW-1185">Reference proteome</keyword>
<protein>
    <recommendedName>
        <fullName evidence="1">diguanylate cyclase</fullName>
        <ecNumber evidence="1">2.7.7.65</ecNumber>
    </recommendedName>
</protein>
<name>A0A2N3M143_9HYPH</name>
<comment type="caution">
    <text evidence="6">The sequence shown here is derived from an EMBL/GenBank/DDBJ whole genome shotgun (WGS) entry which is preliminary data.</text>
</comment>
<dbReference type="SMART" id="SM00448">
    <property type="entry name" value="REC"/>
    <property type="match status" value="1"/>
</dbReference>
<dbReference type="Pfam" id="PF00072">
    <property type="entry name" value="Response_reg"/>
    <property type="match status" value="1"/>
</dbReference>
<dbReference type="Proteomes" id="UP000233491">
    <property type="component" value="Unassembled WGS sequence"/>
</dbReference>
<dbReference type="EC" id="2.7.7.65" evidence="1"/>
<accession>A0A2N3M143</accession>
<dbReference type="AlphaFoldDB" id="A0A2N3M143"/>
<dbReference type="PANTHER" id="PTHR45138">
    <property type="entry name" value="REGULATORY COMPONENTS OF SENSORY TRANSDUCTION SYSTEM"/>
    <property type="match status" value="1"/>
</dbReference>
<reference evidence="6 7" key="1">
    <citation type="submission" date="2017-12" db="EMBL/GenBank/DDBJ databases">
        <title>Anaerobic carbon monoxide metabolism by Pleomorphomonas carboxyditropha sp. nov., a new mesophilic hydrogenogenic carboxidotroph.</title>
        <authorList>
            <person name="Esquivel-Elizondo S."/>
            <person name="Krajmalnik-Brown R."/>
        </authorList>
    </citation>
    <scope>NUCLEOTIDE SEQUENCE [LARGE SCALE GENOMIC DNA]</scope>
    <source>
        <strain evidence="6 7">R5-392</strain>
    </source>
</reference>